<dbReference type="InterPro" id="IPR015854">
    <property type="entry name" value="ABC_transpr_LolD-like"/>
</dbReference>
<dbReference type="InterPro" id="IPR003593">
    <property type="entry name" value="AAA+_ATPase"/>
</dbReference>
<dbReference type="PROSITE" id="PS50893">
    <property type="entry name" value="ABC_TRANSPORTER_2"/>
    <property type="match status" value="1"/>
</dbReference>
<dbReference type="SMART" id="SM00382">
    <property type="entry name" value="AAA"/>
    <property type="match status" value="1"/>
</dbReference>
<dbReference type="PROSITE" id="PS00211">
    <property type="entry name" value="ABC_TRANSPORTER_1"/>
    <property type="match status" value="1"/>
</dbReference>
<evidence type="ECO:0000313" key="6">
    <source>
        <dbReference type="Proteomes" id="UP001500298"/>
    </source>
</evidence>
<dbReference type="Pfam" id="PF00005">
    <property type="entry name" value="ABC_tran"/>
    <property type="match status" value="1"/>
</dbReference>
<keyword evidence="1" id="KW-0813">Transport</keyword>
<comment type="caution">
    <text evidence="5">The sequence shown here is derived from an EMBL/GenBank/DDBJ whole genome shotgun (WGS) entry which is preliminary data.</text>
</comment>
<proteinExistence type="predicted"/>
<dbReference type="Gene3D" id="3.40.50.300">
    <property type="entry name" value="P-loop containing nucleotide triphosphate hydrolases"/>
    <property type="match status" value="1"/>
</dbReference>
<dbReference type="PANTHER" id="PTHR24220">
    <property type="entry name" value="IMPORT ATP-BINDING PROTEIN"/>
    <property type="match status" value="1"/>
</dbReference>
<name>A0ABP9DIS2_9BACT</name>
<dbReference type="InterPro" id="IPR017871">
    <property type="entry name" value="ABC_transporter-like_CS"/>
</dbReference>
<reference evidence="6" key="1">
    <citation type="journal article" date="2019" name="Int. J. Syst. Evol. Microbiol.">
        <title>The Global Catalogue of Microorganisms (GCM) 10K type strain sequencing project: providing services to taxonomists for standard genome sequencing and annotation.</title>
        <authorList>
            <consortium name="The Broad Institute Genomics Platform"/>
            <consortium name="The Broad Institute Genome Sequencing Center for Infectious Disease"/>
            <person name="Wu L."/>
            <person name="Ma J."/>
        </authorList>
    </citation>
    <scope>NUCLEOTIDE SEQUENCE [LARGE SCALE GENOMIC DNA]</scope>
    <source>
        <strain evidence="6">JCM 18326</strain>
    </source>
</reference>
<evidence type="ECO:0000313" key="5">
    <source>
        <dbReference type="EMBL" id="GAA4848132.1"/>
    </source>
</evidence>
<dbReference type="GO" id="GO:0005524">
    <property type="term" value="F:ATP binding"/>
    <property type="evidence" value="ECO:0007669"/>
    <property type="project" value="UniProtKB-KW"/>
</dbReference>
<accession>A0ABP9DIS2</accession>
<evidence type="ECO:0000256" key="1">
    <source>
        <dbReference type="ARBA" id="ARBA00022448"/>
    </source>
</evidence>
<keyword evidence="3 5" id="KW-0067">ATP-binding</keyword>
<feature type="domain" description="ABC transporter" evidence="4">
    <location>
        <begin position="4"/>
        <end position="228"/>
    </location>
</feature>
<dbReference type="SUPFAM" id="SSF52540">
    <property type="entry name" value="P-loop containing nucleoside triphosphate hydrolases"/>
    <property type="match status" value="1"/>
</dbReference>
<keyword evidence="2" id="KW-0547">Nucleotide-binding</keyword>
<dbReference type="InterPro" id="IPR027417">
    <property type="entry name" value="P-loop_NTPase"/>
</dbReference>
<dbReference type="InterPro" id="IPR003439">
    <property type="entry name" value="ABC_transporter-like_ATP-bd"/>
</dbReference>
<dbReference type="Proteomes" id="UP001500298">
    <property type="component" value="Unassembled WGS sequence"/>
</dbReference>
<dbReference type="CDD" id="cd03255">
    <property type="entry name" value="ABC_MJ0796_LolCDE_FtsE"/>
    <property type="match status" value="1"/>
</dbReference>
<dbReference type="EMBL" id="BAABJX010000058">
    <property type="protein sequence ID" value="GAA4848132.1"/>
    <property type="molecule type" value="Genomic_DNA"/>
</dbReference>
<protein>
    <submittedName>
        <fullName evidence="5">ABC transporter ATP-binding protein</fullName>
    </submittedName>
</protein>
<dbReference type="InterPro" id="IPR017911">
    <property type="entry name" value="MacB-like_ATP-bd"/>
</dbReference>
<keyword evidence="6" id="KW-1185">Reference proteome</keyword>
<organism evidence="5 6">
    <name type="scientific">Algivirga pacifica</name>
    <dbReference type="NCBI Taxonomy" id="1162670"/>
    <lineage>
        <taxon>Bacteria</taxon>
        <taxon>Pseudomonadati</taxon>
        <taxon>Bacteroidota</taxon>
        <taxon>Cytophagia</taxon>
        <taxon>Cytophagales</taxon>
        <taxon>Flammeovirgaceae</taxon>
        <taxon>Algivirga</taxon>
    </lineage>
</organism>
<evidence type="ECO:0000256" key="3">
    <source>
        <dbReference type="ARBA" id="ARBA00022840"/>
    </source>
</evidence>
<gene>
    <name evidence="5" type="ORF">GCM10023331_36060</name>
</gene>
<dbReference type="PANTHER" id="PTHR24220:SF648">
    <property type="entry name" value="ABC TRANSPORTER ATP-BINDING PROTEIN YTRE"/>
    <property type="match status" value="1"/>
</dbReference>
<evidence type="ECO:0000259" key="4">
    <source>
        <dbReference type="PROSITE" id="PS50893"/>
    </source>
</evidence>
<sequence length="229" mass="25620">MELIKAININKSYINMEVVTQALRGINLSVEEGEFVSIMGPSGCGKSTLLNLLGLLDTPSEGALFFMGKDCSSISARKRAYYRRAYIGFVFQSFNLIEELTLFENIELPLLYQRIAPKERKERVMQVLERLQLLHKKDFYPGQVSGGQQQRAAVARAVVSRPRLILADEPTGNLDSGQGQEVMELLMQLNELGTTIIMATHSKSAANYSHRVIHLFDGEIVTENLIQKG</sequence>
<evidence type="ECO:0000256" key="2">
    <source>
        <dbReference type="ARBA" id="ARBA00022741"/>
    </source>
</evidence>